<dbReference type="AlphaFoldDB" id="A0A850C673"/>
<accession>A0A850C673</accession>
<dbReference type="PANTHER" id="PTHR35010:SF2">
    <property type="entry name" value="BLL4672 PROTEIN"/>
    <property type="match status" value="1"/>
</dbReference>
<organism evidence="2 3">
    <name type="scientific">Glycomyces artemisiae</name>
    <dbReference type="NCBI Taxonomy" id="1076443"/>
    <lineage>
        <taxon>Bacteria</taxon>
        <taxon>Bacillati</taxon>
        <taxon>Actinomycetota</taxon>
        <taxon>Actinomycetes</taxon>
        <taxon>Glycomycetales</taxon>
        <taxon>Glycomycetaceae</taxon>
        <taxon>Glycomyces</taxon>
    </lineage>
</organism>
<dbReference type="Gene3D" id="1.10.260.40">
    <property type="entry name" value="lambda repressor-like DNA-binding domains"/>
    <property type="match status" value="1"/>
</dbReference>
<evidence type="ECO:0000313" key="2">
    <source>
        <dbReference type="EMBL" id="NUQ88171.1"/>
    </source>
</evidence>
<dbReference type="GO" id="GO:0003677">
    <property type="term" value="F:DNA binding"/>
    <property type="evidence" value="ECO:0007669"/>
    <property type="project" value="InterPro"/>
</dbReference>
<dbReference type="SUPFAM" id="SSF47413">
    <property type="entry name" value="lambda repressor-like DNA-binding domains"/>
    <property type="match status" value="1"/>
</dbReference>
<proteinExistence type="predicted"/>
<dbReference type="Pfam" id="PF13560">
    <property type="entry name" value="HTH_31"/>
    <property type="match status" value="1"/>
</dbReference>
<sequence>MDRQQLADFLRTRRAAIKPEGVGLPAGTRRRTPGLRRQEVAQLAGISGEYYIRLEQARGPKPSRQVIGALARALVLDHDERAHLFHLVDELPESECRTAVKEVPTAIANLLAGLNDYPAYVMDACYDMLAWNTMADRLMGYLSALAPEQRNVLRTNFSSGDVAARLADPSVRRFLADSVSDLRASLARNPGDRKLKGLVDELLRASPEFGEMWADHRVTPRRAQTKRVVHPEVGPLEFDCQVLDVPGTGMRLVMYVPQPDSPTAAAFLRLAQLTPATPASPA</sequence>
<dbReference type="PANTHER" id="PTHR35010">
    <property type="entry name" value="BLL4672 PROTEIN-RELATED"/>
    <property type="match status" value="1"/>
</dbReference>
<comment type="caution">
    <text evidence="2">The sequence shown here is derived from an EMBL/GenBank/DDBJ whole genome shotgun (WGS) entry which is preliminary data.</text>
</comment>
<dbReference type="InterPro" id="IPR001387">
    <property type="entry name" value="Cro/C1-type_HTH"/>
</dbReference>
<feature type="domain" description="HTH cro/C1-type" evidence="1">
    <location>
        <begin position="34"/>
        <end position="81"/>
    </location>
</feature>
<dbReference type="Proteomes" id="UP000574690">
    <property type="component" value="Unassembled WGS sequence"/>
</dbReference>
<name>A0A850C673_9ACTN</name>
<gene>
    <name evidence="2" type="ORF">HOQ43_06880</name>
</gene>
<dbReference type="EMBL" id="JABFXE010000292">
    <property type="protein sequence ID" value="NUQ88171.1"/>
    <property type="molecule type" value="Genomic_DNA"/>
</dbReference>
<dbReference type="InterPro" id="IPR010982">
    <property type="entry name" value="Lambda_DNA-bd_dom_sf"/>
</dbReference>
<dbReference type="Gene3D" id="3.30.450.180">
    <property type="match status" value="1"/>
</dbReference>
<dbReference type="InterPro" id="IPR041413">
    <property type="entry name" value="MLTR_LBD"/>
</dbReference>
<evidence type="ECO:0000259" key="1">
    <source>
        <dbReference type="PROSITE" id="PS50943"/>
    </source>
</evidence>
<protein>
    <submittedName>
        <fullName evidence="2">Helix-turn-helix domain-containing protein</fullName>
    </submittedName>
</protein>
<dbReference type="CDD" id="cd00093">
    <property type="entry name" value="HTH_XRE"/>
    <property type="match status" value="1"/>
</dbReference>
<dbReference type="Pfam" id="PF17765">
    <property type="entry name" value="MLTR_LBD"/>
    <property type="match status" value="1"/>
</dbReference>
<evidence type="ECO:0000313" key="3">
    <source>
        <dbReference type="Proteomes" id="UP000574690"/>
    </source>
</evidence>
<reference evidence="2 3" key="1">
    <citation type="submission" date="2020-05" db="EMBL/GenBank/DDBJ databases">
        <title>DNA-SIP metagenomic assembled genomes.</title>
        <authorList>
            <person name="Yu J."/>
        </authorList>
    </citation>
    <scope>NUCLEOTIDE SEQUENCE [LARGE SCALE GENOMIC DNA]</scope>
    <source>
        <strain evidence="2">Bin5.27</strain>
    </source>
</reference>
<dbReference type="PROSITE" id="PS50943">
    <property type="entry name" value="HTH_CROC1"/>
    <property type="match status" value="1"/>
</dbReference>
<dbReference type="SMART" id="SM00530">
    <property type="entry name" value="HTH_XRE"/>
    <property type="match status" value="1"/>
</dbReference>